<keyword evidence="3" id="KW-1185">Reference proteome</keyword>
<sequence>MLHFRFFISLVSSKTKNLVTSLGLRADCVSITITSILSISVDIGRARFHLIIFNNSNDENGELTADITLPGSAFFYFEDNAGIQLTTQSFNFSNWLNHIQSLFCWLKPPNVYFARGCEIFEVQSLKDAIGNVNDLFVPRQLTDVLSREVLKQFNTPNILYLHKNPFEDVSEIQKFFIQNRKSIIFDDVYSLDDMLLANSKRAELTHPISQKQFNQFVKHWIRGSNPRLQCMSLAIDKFDFPSGEVYLKGIRCTAMEEKTKQKIRENHSLSENVDVVQVRRKDGTPAVVVTKDSEHVLYVRFIVLY</sequence>
<protein>
    <recommendedName>
        <fullName evidence="1">Sdz-33 F-box domain-containing protein</fullName>
    </recommendedName>
</protein>
<dbReference type="AlphaFoldDB" id="E3N9E2"/>
<dbReference type="PANTHER" id="PTHR22899:SF0">
    <property type="entry name" value="F-BOX ASSOCIATED DOMAIN-CONTAINING PROTEIN-RELATED"/>
    <property type="match status" value="1"/>
</dbReference>
<evidence type="ECO:0000259" key="1">
    <source>
        <dbReference type="Pfam" id="PF07735"/>
    </source>
</evidence>
<accession>E3N9E2</accession>
<name>E3N9E2_CAERE</name>
<dbReference type="Proteomes" id="UP000008281">
    <property type="component" value="Unassembled WGS sequence"/>
</dbReference>
<evidence type="ECO:0000313" key="2">
    <source>
        <dbReference type="EMBL" id="EFO90264.1"/>
    </source>
</evidence>
<dbReference type="PANTHER" id="PTHR22899">
    <property type="entry name" value="CYCLIN-RELATED F-BOX FAMILY"/>
    <property type="match status" value="1"/>
</dbReference>
<proteinExistence type="predicted"/>
<reference evidence="2" key="1">
    <citation type="submission" date="2007-07" db="EMBL/GenBank/DDBJ databases">
        <title>PCAP assembly of the Caenorhabditis remanei genome.</title>
        <authorList>
            <consortium name="The Caenorhabditis remanei Sequencing Consortium"/>
            <person name="Wilson R.K."/>
        </authorList>
    </citation>
    <scope>NUCLEOTIDE SEQUENCE [LARGE SCALE GENOMIC DNA]</scope>
    <source>
        <strain evidence="2">PB4641</strain>
    </source>
</reference>
<dbReference type="HOGENOM" id="CLU_028840_1_0_1"/>
<organism evidence="3">
    <name type="scientific">Caenorhabditis remanei</name>
    <name type="common">Caenorhabditis vulgaris</name>
    <dbReference type="NCBI Taxonomy" id="31234"/>
    <lineage>
        <taxon>Eukaryota</taxon>
        <taxon>Metazoa</taxon>
        <taxon>Ecdysozoa</taxon>
        <taxon>Nematoda</taxon>
        <taxon>Chromadorea</taxon>
        <taxon>Rhabditida</taxon>
        <taxon>Rhabditina</taxon>
        <taxon>Rhabditomorpha</taxon>
        <taxon>Rhabditoidea</taxon>
        <taxon>Rhabditidae</taxon>
        <taxon>Peloderinae</taxon>
        <taxon>Caenorhabditis</taxon>
    </lineage>
</organism>
<dbReference type="Pfam" id="PF07735">
    <property type="entry name" value="FBA_2"/>
    <property type="match status" value="1"/>
</dbReference>
<gene>
    <name evidence="2" type="ORF">CRE_23055</name>
</gene>
<dbReference type="InParanoid" id="E3N9E2"/>
<dbReference type="EMBL" id="DS268565">
    <property type="protein sequence ID" value="EFO90264.1"/>
    <property type="molecule type" value="Genomic_DNA"/>
</dbReference>
<dbReference type="InterPro" id="IPR012885">
    <property type="entry name" value="F-box_Sdz-33"/>
</dbReference>
<feature type="domain" description="Sdz-33 F-box" evidence="1">
    <location>
        <begin position="171"/>
        <end position="233"/>
    </location>
</feature>
<dbReference type="OMA" id="HNQPRID"/>
<dbReference type="InterPro" id="IPR053222">
    <property type="entry name" value="Zygotic_Embryogenesis-Asso"/>
</dbReference>
<evidence type="ECO:0000313" key="3">
    <source>
        <dbReference type="Proteomes" id="UP000008281"/>
    </source>
</evidence>